<comment type="caution">
    <text evidence="1">The sequence shown here is derived from an EMBL/GenBank/DDBJ whole genome shotgun (WGS) entry which is preliminary data.</text>
</comment>
<proteinExistence type="predicted"/>
<dbReference type="Proteomes" id="UP000094578">
    <property type="component" value="Unassembled WGS sequence"/>
</dbReference>
<name>A0A1E3L8E7_9BACL</name>
<dbReference type="EMBL" id="MDER01000025">
    <property type="protein sequence ID" value="ODP30059.1"/>
    <property type="molecule type" value="Genomic_DNA"/>
</dbReference>
<accession>A0A1E3L8E7</accession>
<evidence type="ECO:0000313" key="2">
    <source>
        <dbReference type="Proteomes" id="UP000094578"/>
    </source>
</evidence>
<evidence type="ECO:0000313" key="1">
    <source>
        <dbReference type="EMBL" id="ODP30059.1"/>
    </source>
</evidence>
<organism evidence="1 2">
    <name type="scientific">Paenibacillus nuruki</name>
    <dbReference type="NCBI Taxonomy" id="1886670"/>
    <lineage>
        <taxon>Bacteria</taxon>
        <taxon>Bacillati</taxon>
        <taxon>Bacillota</taxon>
        <taxon>Bacilli</taxon>
        <taxon>Bacillales</taxon>
        <taxon>Paenibacillaceae</taxon>
        <taxon>Paenibacillus</taxon>
    </lineage>
</organism>
<dbReference type="RefSeq" id="WP_069325982.1">
    <property type="nucleotide sequence ID" value="NZ_MDER01000025.1"/>
</dbReference>
<protein>
    <submittedName>
        <fullName evidence="1">Uncharacterized protein</fullName>
    </submittedName>
</protein>
<reference evidence="1 2" key="1">
    <citation type="submission" date="2016-08" db="EMBL/GenBank/DDBJ databases">
        <title>Genome sequencing of Paenibacillus sp. TI45-13ar, isolated from Korean traditional nuruk.</title>
        <authorList>
            <person name="Kim S.-J."/>
        </authorList>
    </citation>
    <scope>NUCLEOTIDE SEQUENCE [LARGE SCALE GENOMIC DNA]</scope>
    <source>
        <strain evidence="1 2">TI45-13ar</strain>
    </source>
</reference>
<gene>
    <name evidence="1" type="ORF">PTI45_00512</name>
</gene>
<keyword evidence="2" id="KW-1185">Reference proteome</keyword>
<dbReference type="STRING" id="1886670.PTI45_00512"/>
<dbReference type="AlphaFoldDB" id="A0A1E3L8E7"/>
<sequence>MKTWIFTGLCDKRDLMLSLCALMTSAGQKVLLIDATLEHRYRYYSGNSDYRQTITEFAGFDLATGFEAFEHINTQLSHTDEDCMHYDYILCDVEQTTFYNREQWISAEEHVWVSDYDRLTIDKSINWFEQWYQQMQAQDKATFVPSFHLTFIHTIDCSLESQYIRSHLDHLPIAWNTEIVTIPWTESDMALKLENEYAEKLRIRPLSRLFKKGLCELTGQISGMENKEIKKALKQAERKRA</sequence>